<keyword evidence="3" id="KW-1185">Reference proteome</keyword>
<feature type="compositionally biased region" description="Polar residues" evidence="1">
    <location>
        <begin position="254"/>
        <end position="271"/>
    </location>
</feature>
<reference evidence="2" key="2">
    <citation type="submission" date="2023-06" db="EMBL/GenBank/DDBJ databases">
        <authorList>
            <consortium name="Lawrence Berkeley National Laboratory"/>
            <person name="Haridas S."/>
            <person name="Hensen N."/>
            <person name="Bonometti L."/>
            <person name="Westerberg I."/>
            <person name="Brannstrom I.O."/>
            <person name="Guillou S."/>
            <person name="Cros-Aarteil S."/>
            <person name="Calhoun S."/>
            <person name="Kuo A."/>
            <person name="Mondo S."/>
            <person name="Pangilinan J."/>
            <person name="Riley R."/>
            <person name="Labutti K."/>
            <person name="Andreopoulos B."/>
            <person name="Lipzen A."/>
            <person name="Chen C."/>
            <person name="Yanf M."/>
            <person name="Daum C."/>
            <person name="Ng V."/>
            <person name="Clum A."/>
            <person name="Steindorff A."/>
            <person name="Ohm R."/>
            <person name="Martin F."/>
            <person name="Silar P."/>
            <person name="Natvig D."/>
            <person name="Lalanne C."/>
            <person name="Gautier V."/>
            <person name="Ament-Velasquez S.L."/>
            <person name="Kruys A."/>
            <person name="Hutchinson M.I."/>
            <person name="Powell A.J."/>
            <person name="Barry K."/>
            <person name="Miller A.N."/>
            <person name="Grigoriev I.V."/>
            <person name="Debuchy R."/>
            <person name="Gladieux P."/>
            <person name="Thoren M.H."/>
            <person name="Johannesson H."/>
        </authorList>
    </citation>
    <scope>NUCLEOTIDE SEQUENCE</scope>
    <source>
        <strain evidence="2">CBS 168.71</strain>
    </source>
</reference>
<feature type="region of interest" description="Disordered" evidence="1">
    <location>
        <begin position="141"/>
        <end position="163"/>
    </location>
</feature>
<dbReference type="GeneID" id="87838309"/>
<evidence type="ECO:0000256" key="1">
    <source>
        <dbReference type="SAM" id="MobiDB-lite"/>
    </source>
</evidence>
<dbReference type="AlphaFoldDB" id="A0AAE0H9H7"/>
<reference evidence="2" key="1">
    <citation type="journal article" date="2023" name="Mol. Phylogenet. Evol.">
        <title>Genome-scale phylogeny and comparative genomics of the fungal order Sordariales.</title>
        <authorList>
            <person name="Hensen N."/>
            <person name="Bonometti L."/>
            <person name="Westerberg I."/>
            <person name="Brannstrom I.O."/>
            <person name="Guillou S."/>
            <person name="Cros-Aarteil S."/>
            <person name="Calhoun S."/>
            <person name="Haridas S."/>
            <person name="Kuo A."/>
            <person name="Mondo S."/>
            <person name="Pangilinan J."/>
            <person name="Riley R."/>
            <person name="LaButti K."/>
            <person name="Andreopoulos B."/>
            <person name="Lipzen A."/>
            <person name="Chen C."/>
            <person name="Yan M."/>
            <person name="Daum C."/>
            <person name="Ng V."/>
            <person name="Clum A."/>
            <person name="Steindorff A."/>
            <person name="Ohm R.A."/>
            <person name="Martin F."/>
            <person name="Silar P."/>
            <person name="Natvig D.O."/>
            <person name="Lalanne C."/>
            <person name="Gautier V."/>
            <person name="Ament-Velasquez S.L."/>
            <person name="Kruys A."/>
            <person name="Hutchinson M.I."/>
            <person name="Powell A.J."/>
            <person name="Barry K."/>
            <person name="Miller A.N."/>
            <person name="Grigoriev I.V."/>
            <person name="Debuchy R."/>
            <person name="Gladieux P."/>
            <person name="Hiltunen Thoren M."/>
            <person name="Johannesson H."/>
        </authorList>
    </citation>
    <scope>NUCLEOTIDE SEQUENCE</scope>
    <source>
        <strain evidence="2">CBS 168.71</strain>
    </source>
</reference>
<feature type="compositionally biased region" description="Low complexity" evidence="1">
    <location>
        <begin position="315"/>
        <end position="346"/>
    </location>
</feature>
<evidence type="ECO:0000313" key="2">
    <source>
        <dbReference type="EMBL" id="KAK3292435.1"/>
    </source>
</evidence>
<feature type="region of interest" description="Disordered" evidence="1">
    <location>
        <begin position="1"/>
        <end position="33"/>
    </location>
</feature>
<feature type="non-terminal residue" evidence="2">
    <location>
        <position position="426"/>
    </location>
</feature>
<comment type="caution">
    <text evidence="2">The sequence shown here is derived from an EMBL/GenBank/DDBJ whole genome shotgun (WGS) entry which is preliminary data.</text>
</comment>
<evidence type="ECO:0000313" key="3">
    <source>
        <dbReference type="Proteomes" id="UP001278766"/>
    </source>
</evidence>
<dbReference type="Proteomes" id="UP001278766">
    <property type="component" value="Unassembled WGS sequence"/>
</dbReference>
<gene>
    <name evidence="2" type="ORF">B0H64DRAFT_347259</name>
</gene>
<dbReference type="EMBL" id="JAUEPN010000007">
    <property type="protein sequence ID" value="KAK3292435.1"/>
    <property type="molecule type" value="Genomic_DNA"/>
</dbReference>
<organism evidence="2 3">
    <name type="scientific">Chaetomium fimeti</name>
    <dbReference type="NCBI Taxonomy" id="1854472"/>
    <lineage>
        <taxon>Eukaryota</taxon>
        <taxon>Fungi</taxon>
        <taxon>Dikarya</taxon>
        <taxon>Ascomycota</taxon>
        <taxon>Pezizomycotina</taxon>
        <taxon>Sordariomycetes</taxon>
        <taxon>Sordariomycetidae</taxon>
        <taxon>Sordariales</taxon>
        <taxon>Chaetomiaceae</taxon>
        <taxon>Chaetomium</taxon>
    </lineage>
</organism>
<name>A0AAE0H9H7_9PEZI</name>
<feature type="region of interest" description="Disordered" evidence="1">
    <location>
        <begin position="233"/>
        <end position="354"/>
    </location>
</feature>
<sequence length="426" mass="46441">MLNTTGKRAGWDPSQQTSWARRHGSTGEIKLGGRPVMVNNRTTSNQARPFHVNRFPGSSSFLSDISNDEGQIFEANPRGITVLQPGLGIPKSRTFSVISNLTQSFSHGSIARQRTSRNVSGEPRHQAINLQPVPRRTLNAKTQQDSTYATPATPTLPPGQSSNIEEVSTAMPPQYWAGRFMALHDRFHNELLEPHHLTQICETQAAHPLADFTRPASAATQNNPSTSAYAITRSTANQVSPSRQPSRRRLPQSATSGAILQSTSYNTQPDPSSDLHAVSTLSPVHKPATTTSYRRRHNQYHLPTTDENSIPEHSPAPTTTTTTNSNKTTTTAPSQTAPTTTTTTTTKHTHNTGTHHRIVATHLADDDESRVRRVLLRLEFMCTTDAARVSLRQWQGTYARRTGRAEFLPDADLSVAVGGGGVAATG</sequence>
<dbReference type="RefSeq" id="XP_062655949.1">
    <property type="nucleotide sequence ID" value="XM_062801361.1"/>
</dbReference>
<accession>A0AAE0H9H7</accession>
<proteinExistence type="predicted"/>
<protein>
    <submittedName>
        <fullName evidence="2">Uncharacterized protein</fullName>
    </submittedName>
</protein>